<dbReference type="STRING" id="1229780.BN381_470018"/>
<comment type="caution">
    <text evidence="1">The sequence shown here is derived from an EMBL/GenBank/DDBJ whole genome shotgun (WGS) entry which is preliminary data.</text>
</comment>
<evidence type="ECO:0000313" key="2">
    <source>
        <dbReference type="Proteomes" id="UP000018291"/>
    </source>
</evidence>
<protein>
    <submittedName>
        <fullName evidence="1">Uncharacterized protein</fullName>
    </submittedName>
</protein>
<gene>
    <name evidence="1" type="ORF">BN381_470018</name>
</gene>
<dbReference type="Proteomes" id="UP000018291">
    <property type="component" value="Unassembled WGS sequence"/>
</dbReference>
<proteinExistence type="predicted"/>
<dbReference type="EMBL" id="CANL01000042">
    <property type="protein sequence ID" value="CCM64813.1"/>
    <property type="molecule type" value="Genomic_DNA"/>
</dbReference>
<reference evidence="1 2" key="1">
    <citation type="journal article" date="2013" name="ISME J.">
        <title>Metabolic model for the filamentous 'Candidatus Microthrix parvicella' based on genomic and metagenomic analyses.</title>
        <authorList>
            <person name="Jon McIlroy S."/>
            <person name="Kristiansen R."/>
            <person name="Albertsen M."/>
            <person name="Michael Karst S."/>
            <person name="Rossetti S."/>
            <person name="Lund Nielsen J."/>
            <person name="Tandoi V."/>
            <person name="James Seviour R."/>
            <person name="Nielsen P.H."/>
        </authorList>
    </citation>
    <scope>NUCLEOTIDE SEQUENCE [LARGE SCALE GENOMIC DNA]</scope>
    <source>
        <strain evidence="1 2">RN1</strain>
    </source>
</reference>
<accession>R4Z290</accession>
<name>R4Z290_9ACTN</name>
<dbReference type="RefSeq" id="WP_012229115.1">
    <property type="nucleotide sequence ID" value="NZ_HG422565.1"/>
</dbReference>
<sequence length="108" mass="11179">MPGGSGPFTAVVADCNQGGSPWPHQVLFIGPGTKFVASSDLYDANWKTHGLTGPARNDVESMTKTKTGLSVNVSAERLNDASCYPGGSATVTVKVAGGKVVITSIKRR</sequence>
<evidence type="ECO:0000313" key="1">
    <source>
        <dbReference type="EMBL" id="CCM64813.1"/>
    </source>
</evidence>
<keyword evidence="2" id="KW-1185">Reference proteome</keyword>
<dbReference type="HOGENOM" id="CLU_2192230_0_0_11"/>
<organism evidence="1 2">
    <name type="scientific">Candidatus Neomicrothrix parvicella RN1</name>
    <dbReference type="NCBI Taxonomy" id="1229780"/>
    <lineage>
        <taxon>Bacteria</taxon>
        <taxon>Bacillati</taxon>
        <taxon>Actinomycetota</taxon>
        <taxon>Acidimicrobiia</taxon>
        <taxon>Acidimicrobiales</taxon>
        <taxon>Microthrixaceae</taxon>
        <taxon>Candidatus Neomicrothrix</taxon>
    </lineage>
</organism>
<dbReference type="AlphaFoldDB" id="R4Z290"/>